<dbReference type="PROSITE" id="PS00866">
    <property type="entry name" value="CPSASE_1"/>
    <property type="match status" value="1"/>
</dbReference>
<keyword evidence="1" id="KW-0067">ATP-binding</keyword>
<dbReference type="InterPro" id="IPR013815">
    <property type="entry name" value="ATP_grasp_subdomain_1"/>
</dbReference>
<protein>
    <submittedName>
        <fullName evidence="3">Glutathione synthetase-like protein</fullName>
    </submittedName>
</protein>
<dbReference type="Proteomes" id="UP000295680">
    <property type="component" value="Unassembled WGS sequence"/>
</dbReference>
<evidence type="ECO:0000313" key="4">
    <source>
        <dbReference type="Proteomes" id="UP000295680"/>
    </source>
</evidence>
<name>A0A4R2K351_9PSEU</name>
<evidence type="ECO:0000259" key="2">
    <source>
        <dbReference type="PROSITE" id="PS50975"/>
    </source>
</evidence>
<feature type="domain" description="ATP-grasp" evidence="2">
    <location>
        <begin position="121"/>
        <end position="306"/>
    </location>
</feature>
<dbReference type="GO" id="GO:0005524">
    <property type="term" value="F:ATP binding"/>
    <property type="evidence" value="ECO:0007669"/>
    <property type="project" value="UniProtKB-UniRule"/>
</dbReference>
<dbReference type="Pfam" id="PF02955">
    <property type="entry name" value="GSH-S_ATP"/>
    <property type="match status" value="1"/>
</dbReference>
<dbReference type="GO" id="GO:0009432">
    <property type="term" value="P:SOS response"/>
    <property type="evidence" value="ECO:0007669"/>
    <property type="project" value="TreeGrafter"/>
</dbReference>
<dbReference type="EMBL" id="SLWS01000003">
    <property type="protein sequence ID" value="TCO60725.1"/>
    <property type="molecule type" value="Genomic_DNA"/>
</dbReference>
<dbReference type="PANTHER" id="PTHR21621">
    <property type="entry name" value="RIBOSOMAL PROTEIN S6 MODIFICATION PROTEIN"/>
    <property type="match status" value="1"/>
</dbReference>
<evidence type="ECO:0000313" key="3">
    <source>
        <dbReference type="EMBL" id="TCO60725.1"/>
    </source>
</evidence>
<organism evidence="3 4">
    <name type="scientific">Actinocrispum wychmicini</name>
    <dbReference type="NCBI Taxonomy" id="1213861"/>
    <lineage>
        <taxon>Bacteria</taxon>
        <taxon>Bacillati</taxon>
        <taxon>Actinomycetota</taxon>
        <taxon>Actinomycetes</taxon>
        <taxon>Pseudonocardiales</taxon>
        <taxon>Pseudonocardiaceae</taxon>
        <taxon>Actinocrispum</taxon>
    </lineage>
</organism>
<dbReference type="GO" id="GO:0018169">
    <property type="term" value="F:ribosomal S6-glutamic acid ligase activity"/>
    <property type="evidence" value="ECO:0007669"/>
    <property type="project" value="TreeGrafter"/>
</dbReference>
<dbReference type="InterPro" id="IPR004218">
    <property type="entry name" value="GSHS_ATP-bd"/>
</dbReference>
<dbReference type="OrthoDB" id="3668575at2"/>
<dbReference type="PROSITE" id="PS50975">
    <property type="entry name" value="ATP_GRASP"/>
    <property type="match status" value="1"/>
</dbReference>
<dbReference type="RefSeq" id="WP_132115921.1">
    <property type="nucleotide sequence ID" value="NZ_SLWS01000003.1"/>
</dbReference>
<dbReference type="InterPro" id="IPR005479">
    <property type="entry name" value="CPAse_ATP-bd"/>
</dbReference>
<dbReference type="AlphaFoldDB" id="A0A4R2K351"/>
<keyword evidence="4" id="KW-1185">Reference proteome</keyword>
<keyword evidence="1" id="KW-0547">Nucleotide-binding</keyword>
<sequence>MRRLWWIFPDRSSIRQRQRMNELVWDHYQAAADRCGIDFARHDAGSVVVDGIGGPRPEVFVDGVPVTPADTVFVTSLWTFPHQVGDTFKQVTVFTVLDQLRFYLPVPPRLTLIGTDKMATALYLADCPIPPIPTFRFGTGRDDPVTGAASLAALPYPVVVKPTGWGGGLGVLLAEDERHLRTIASLAAGSDCPLVCQRYLGDGTTDYRLYIVDGRAHSVLHRVPRPGEVASNASRGGSTELVDVPARLLDAVGYLAEKFPVPYFCADFLFDGRDFHLSEIELDGVYTPDQKGRDTGVLEARFAAYERHHRQFLEQSAQFA</sequence>
<dbReference type="Gene3D" id="3.30.470.20">
    <property type="entry name" value="ATP-grasp fold, B domain"/>
    <property type="match status" value="1"/>
</dbReference>
<dbReference type="GO" id="GO:0005737">
    <property type="term" value="C:cytoplasm"/>
    <property type="evidence" value="ECO:0007669"/>
    <property type="project" value="TreeGrafter"/>
</dbReference>
<reference evidence="3 4" key="1">
    <citation type="submission" date="2019-03" db="EMBL/GenBank/DDBJ databases">
        <title>Genomic Encyclopedia of Type Strains, Phase IV (KMG-IV): sequencing the most valuable type-strain genomes for metagenomic binning, comparative biology and taxonomic classification.</title>
        <authorList>
            <person name="Goeker M."/>
        </authorList>
    </citation>
    <scope>NUCLEOTIDE SEQUENCE [LARGE SCALE GENOMIC DNA]</scope>
    <source>
        <strain evidence="3 4">DSM 45934</strain>
    </source>
</reference>
<dbReference type="PANTHER" id="PTHR21621:SF0">
    <property type="entry name" value="BETA-CITRYLGLUTAMATE SYNTHASE B-RELATED"/>
    <property type="match status" value="1"/>
</dbReference>
<dbReference type="GO" id="GO:0046872">
    <property type="term" value="F:metal ion binding"/>
    <property type="evidence" value="ECO:0007669"/>
    <property type="project" value="InterPro"/>
</dbReference>
<dbReference type="InterPro" id="IPR011761">
    <property type="entry name" value="ATP-grasp"/>
</dbReference>
<evidence type="ECO:0000256" key="1">
    <source>
        <dbReference type="PROSITE-ProRule" id="PRU00409"/>
    </source>
</evidence>
<dbReference type="Gene3D" id="3.30.1490.20">
    <property type="entry name" value="ATP-grasp fold, A domain"/>
    <property type="match status" value="1"/>
</dbReference>
<dbReference type="SUPFAM" id="SSF56059">
    <property type="entry name" value="Glutathione synthetase ATP-binding domain-like"/>
    <property type="match status" value="1"/>
</dbReference>
<proteinExistence type="predicted"/>
<gene>
    <name evidence="3" type="ORF">EV192_103300</name>
</gene>
<accession>A0A4R2K351</accession>
<comment type="caution">
    <text evidence="3">The sequence shown here is derived from an EMBL/GenBank/DDBJ whole genome shotgun (WGS) entry which is preliminary data.</text>
</comment>
<dbReference type="GO" id="GO:0004363">
    <property type="term" value="F:glutathione synthase activity"/>
    <property type="evidence" value="ECO:0007669"/>
    <property type="project" value="InterPro"/>
</dbReference>